<dbReference type="Proteomes" id="UP000027192">
    <property type="component" value="Unassembled WGS sequence"/>
</dbReference>
<organism evidence="1 2">
    <name type="scientific">Photobacterium galatheae</name>
    <dbReference type="NCBI Taxonomy" id="1654360"/>
    <lineage>
        <taxon>Bacteria</taxon>
        <taxon>Pseudomonadati</taxon>
        <taxon>Pseudomonadota</taxon>
        <taxon>Gammaproteobacteria</taxon>
        <taxon>Vibrionales</taxon>
        <taxon>Vibrionaceae</taxon>
        <taxon>Photobacterium</taxon>
    </lineage>
</organism>
<dbReference type="AlphaFoldDB" id="A0A066RQH3"/>
<evidence type="ECO:0000313" key="2">
    <source>
        <dbReference type="Proteomes" id="UP000027192"/>
    </source>
</evidence>
<gene>
    <name evidence="1" type="ORF">EA58_12460</name>
</gene>
<evidence type="ECO:0008006" key="3">
    <source>
        <dbReference type="Google" id="ProtNLM"/>
    </source>
</evidence>
<keyword evidence="2" id="KW-1185">Reference proteome</keyword>
<comment type="caution">
    <text evidence="1">The sequence shown here is derived from an EMBL/GenBank/DDBJ whole genome shotgun (WGS) entry which is preliminary data.</text>
</comment>
<reference evidence="1 2" key="1">
    <citation type="submission" date="2014-04" db="EMBL/GenBank/DDBJ databases">
        <title>Draft genome sequence of Photobacterium halotolerans S2753: a solonamide, ngercheumicin and holomycin producer.</title>
        <authorList>
            <person name="Machado H.R."/>
            <person name="Gram L."/>
        </authorList>
    </citation>
    <scope>NUCLEOTIDE SEQUENCE [LARGE SCALE GENOMIC DNA]</scope>
    <source>
        <strain evidence="1 2">S2753</strain>
    </source>
</reference>
<evidence type="ECO:0000313" key="1">
    <source>
        <dbReference type="EMBL" id="KDM91371.1"/>
    </source>
</evidence>
<dbReference type="STRING" id="1654360.EA58_12460"/>
<sequence>MLSLCLTLLSGCDKSSSDSHFANYTERLASILDASAPEPPNTKIPPLPEVSELLQRTEDVRMGLFDAYELRACGLFQLIAERNSVLGKVQDRTRQLRYELLLLDGIGHCLATLPENKKLQTQLLEVQHTKQIDLPKYFWNMLLTGDEWQKQFKPTHIPFPLNKIAGASESQHVFSGLAEIARQISAGQTVTSQAADSLLTYQADIHTFRYLGQLFYAMARARDWLNTATRLLESEDSQVMCGPNRNQQQAEYLENVFYTFYVGEIQPYLAKLDSQYQKISPDLQVLFATPERPTAMADYQTYYIDGELHRQFREATLNHVHYWQTLFKRCGIKVGQPG</sequence>
<dbReference type="EMBL" id="JMIB01000023">
    <property type="protein sequence ID" value="KDM91371.1"/>
    <property type="molecule type" value="Genomic_DNA"/>
</dbReference>
<name>A0A066RQH3_9GAMM</name>
<dbReference type="Pfam" id="PF11279">
    <property type="entry name" value="DUF3080"/>
    <property type="match status" value="1"/>
</dbReference>
<proteinExistence type="predicted"/>
<accession>A0A066RQH3</accession>
<protein>
    <recommendedName>
        <fullName evidence="3">DUF3080 domain-containing protein</fullName>
    </recommendedName>
</protein>
<dbReference type="InterPro" id="IPR021431">
    <property type="entry name" value="DUF3080"/>
</dbReference>